<proteinExistence type="predicted"/>
<name>A0A1E7K2S5_9ACTN</name>
<protein>
    <submittedName>
        <fullName evidence="1">Uncharacterized protein</fullName>
    </submittedName>
</protein>
<comment type="caution">
    <text evidence="1">The sequence shown here is derived from an EMBL/GenBank/DDBJ whole genome shotgun (WGS) entry which is preliminary data.</text>
</comment>
<gene>
    <name evidence="1" type="ORF">AN217_10660</name>
</gene>
<dbReference type="AlphaFoldDB" id="A0A1E7K2S5"/>
<dbReference type="RefSeq" id="WP_026004956.1">
    <property type="nucleotide sequence ID" value="NZ_LJGV01000022.1"/>
</dbReference>
<accession>A0A1E7K2S5</accession>
<dbReference type="EMBL" id="LJGV01000022">
    <property type="protein sequence ID" value="OEU98209.1"/>
    <property type="molecule type" value="Genomic_DNA"/>
</dbReference>
<organism evidence="1 2">
    <name type="scientific">Streptomyces qinglanensis</name>
    <dbReference type="NCBI Taxonomy" id="943816"/>
    <lineage>
        <taxon>Bacteria</taxon>
        <taxon>Bacillati</taxon>
        <taxon>Actinomycetota</taxon>
        <taxon>Actinomycetes</taxon>
        <taxon>Kitasatosporales</taxon>
        <taxon>Streptomycetaceae</taxon>
        <taxon>Streptomyces</taxon>
    </lineage>
</organism>
<evidence type="ECO:0000313" key="1">
    <source>
        <dbReference type="EMBL" id="OEU98209.1"/>
    </source>
</evidence>
<reference evidence="1 2" key="1">
    <citation type="journal article" date="2016" name="Front. Microbiol.">
        <title>Comparative Genomics Analysis of Streptomyces Species Reveals Their Adaptation to the Marine Environment and Their Diversity at the Genomic Level.</title>
        <authorList>
            <person name="Tian X."/>
            <person name="Zhang Z."/>
            <person name="Yang T."/>
            <person name="Chen M."/>
            <person name="Li J."/>
            <person name="Chen F."/>
            <person name="Yang J."/>
            <person name="Li W."/>
            <person name="Zhang B."/>
            <person name="Zhang Z."/>
            <person name="Wu J."/>
            <person name="Zhang C."/>
            <person name="Long L."/>
            <person name="Xiao J."/>
        </authorList>
    </citation>
    <scope>NUCLEOTIDE SEQUENCE [LARGE SCALE GENOMIC DNA]</scope>
    <source>
        <strain evidence="1 2">SCSIO M10379</strain>
    </source>
</reference>
<dbReference type="Proteomes" id="UP000175829">
    <property type="component" value="Unassembled WGS sequence"/>
</dbReference>
<evidence type="ECO:0000313" key="2">
    <source>
        <dbReference type="Proteomes" id="UP000175829"/>
    </source>
</evidence>
<sequence>MAHPMLRAIEDDGRAVDDPSEEVLHDLLADMNLRHRFVILERLDLEPVDQHYMQVYLNDDMSYQVEYREGSADKHFQAHVPRPHEMIGPAPVAKVMIDWAYDRGGWREAMPWVQTAV</sequence>